<feature type="transmembrane region" description="Helical" evidence="1">
    <location>
        <begin position="21"/>
        <end position="44"/>
    </location>
</feature>
<organism evidence="2 3">
    <name type="scientific">Clostridium innocuum</name>
    <dbReference type="NCBI Taxonomy" id="1522"/>
    <lineage>
        <taxon>Bacteria</taxon>
        <taxon>Bacillati</taxon>
        <taxon>Bacillota</taxon>
        <taxon>Clostridia</taxon>
        <taxon>Eubacteriales</taxon>
        <taxon>Clostridiaceae</taxon>
        <taxon>Clostridium</taxon>
    </lineage>
</organism>
<protein>
    <submittedName>
        <fullName evidence="2">Uncharacterized protein</fullName>
    </submittedName>
</protein>
<evidence type="ECO:0000313" key="2">
    <source>
        <dbReference type="EMBL" id="MZH57044.1"/>
    </source>
</evidence>
<dbReference type="AlphaFoldDB" id="A0AB36B8X1"/>
<comment type="caution">
    <text evidence="2">The sequence shown here is derived from an EMBL/GenBank/DDBJ whole genome shotgun (WGS) entry which is preliminary data.</text>
</comment>
<gene>
    <name evidence="2" type="ORF">GT664_15150</name>
</gene>
<proteinExistence type="predicted"/>
<sequence length="52" mass="6304">MIRISRIYMPVINYRDLKSREGYIGILGYTIGLDTAWMILLLYIEFAWIYKR</sequence>
<accession>A0AB36B8X1</accession>
<keyword evidence="1" id="KW-0472">Membrane</keyword>
<reference evidence="2" key="1">
    <citation type="journal article" date="2019" name="Nat. Med.">
        <title>A library of human gut bacterial isolates paired with longitudinal multiomics data enables mechanistic microbiome research.</title>
        <authorList>
            <person name="Poyet M."/>
            <person name="Groussin M."/>
            <person name="Gibbons S.M."/>
            <person name="Avila-Pacheco J."/>
            <person name="Jiang X."/>
            <person name="Kearney S.M."/>
            <person name="Perrotta A.R."/>
            <person name="Berdy B."/>
            <person name="Zhao S."/>
            <person name="Lieberman T.D."/>
            <person name="Swanson P.K."/>
            <person name="Smith M."/>
            <person name="Roesemann S."/>
            <person name="Alexander J.E."/>
            <person name="Rich S.A."/>
            <person name="Livny J."/>
            <person name="Vlamakis H."/>
            <person name="Clish C."/>
            <person name="Bullock K."/>
            <person name="Deik A."/>
            <person name="Scott J."/>
            <person name="Pierce K.A."/>
            <person name="Xavier R.J."/>
            <person name="Alm E.J."/>
        </authorList>
    </citation>
    <scope>NUCLEOTIDE SEQUENCE</scope>
    <source>
        <strain evidence="2">BIOML-A12</strain>
    </source>
</reference>
<evidence type="ECO:0000313" key="3">
    <source>
        <dbReference type="Proteomes" id="UP000604383"/>
    </source>
</evidence>
<keyword evidence="1" id="KW-1133">Transmembrane helix</keyword>
<evidence type="ECO:0000256" key="1">
    <source>
        <dbReference type="SAM" id="Phobius"/>
    </source>
</evidence>
<dbReference type="Proteomes" id="UP000604383">
    <property type="component" value="Unassembled WGS sequence"/>
</dbReference>
<dbReference type="EMBL" id="WWTN01000028">
    <property type="protein sequence ID" value="MZH57044.1"/>
    <property type="molecule type" value="Genomic_DNA"/>
</dbReference>
<keyword evidence="1" id="KW-0812">Transmembrane</keyword>
<name>A0AB36B8X1_CLOIN</name>